<organism evidence="1">
    <name type="scientific">marine sediment metagenome</name>
    <dbReference type="NCBI Taxonomy" id="412755"/>
    <lineage>
        <taxon>unclassified sequences</taxon>
        <taxon>metagenomes</taxon>
        <taxon>ecological metagenomes</taxon>
    </lineage>
</organism>
<dbReference type="AlphaFoldDB" id="X1C482"/>
<comment type="caution">
    <text evidence="1">The sequence shown here is derived from an EMBL/GenBank/DDBJ whole genome shotgun (WGS) entry which is preliminary data.</text>
</comment>
<dbReference type="EMBL" id="BART01010353">
    <property type="protein sequence ID" value="GAG88162.1"/>
    <property type="molecule type" value="Genomic_DNA"/>
</dbReference>
<reference evidence="1" key="1">
    <citation type="journal article" date="2014" name="Front. Microbiol.">
        <title>High frequency of phylogenetically diverse reductive dehalogenase-homologous genes in deep subseafloor sedimentary metagenomes.</title>
        <authorList>
            <person name="Kawai M."/>
            <person name="Futagami T."/>
            <person name="Toyoda A."/>
            <person name="Takaki Y."/>
            <person name="Nishi S."/>
            <person name="Hori S."/>
            <person name="Arai W."/>
            <person name="Tsubouchi T."/>
            <person name="Morono Y."/>
            <person name="Uchiyama I."/>
            <person name="Ito T."/>
            <person name="Fujiyama A."/>
            <person name="Inagaki F."/>
            <person name="Takami H."/>
        </authorList>
    </citation>
    <scope>NUCLEOTIDE SEQUENCE</scope>
    <source>
        <strain evidence="1">Expedition CK06-06</strain>
    </source>
</reference>
<proteinExistence type="predicted"/>
<evidence type="ECO:0000313" key="1">
    <source>
        <dbReference type="EMBL" id="GAG88162.1"/>
    </source>
</evidence>
<sequence length="98" mass="11184">MTTEKFMNWDEHNNIVDFLSNLSNQGLSYTKYLVQAEQRIRRVTVAGITPAAHLDHLRNMMIVDLLKKDNENLIINFGGIKVVRSWAINELLKGGDGK</sequence>
<protein>
    <submittedName>
        <fullName evidence="1">Uncharacterized protein</fullName>
    </submittedName>
</protein>
<gene>
    <name evidence="1" type="ORF">S01H4_22550</name>
</gene>
<accession>X1C482</accession>
<name>X1C482_9ZZZZ</name>